<name>A0A9Q0RTJ0_BLOTA</name>
<keyword evidence="2" id="KW-1185">Reference proteome</keyword>
<evidence type="ECO:0000313" key="2">
    <source>
        <dbReference type="Proteomes" id="UP001142055"/>
    </source>
</evidence>
<feature type="non-terminal residue" evidence="1">
    <location>
        <position position="1"/>
    </location>
</feature>
<accession>A0A9Q0RTJ0</accession>
<dbReference type="Proteomes" id="UP001142055">
    <property type="component" value="Chromosome 1"/>
</dbReference>
<dbReference type="AlphaFoldDB" id="A0A9Q0RTJ0"/>
<gene>
    <name evidence="1" type="ORF">RDWZM_004454</name>
</gene>
<feature type="non-terminal residue" evidence="1">
    <location>
        <position position="64"/>
    </location>
</feature>
<comment type="caution">
    <text evidence="1">The sequence shown here is derived from an EMBL/GenBank/DDBJ whole genome shotgun (WGS) entry which is preliminary data.</text>
</comment>
<sequence length="64" mass="7580">FFIESIQQSTIKANSTNRININHDLPKQHTIFYLDYLYHLSFDHNRRSHGGSAARHLLEFHQSN</sequence>
<protein>
    <submittedName>
        <fullName evidence="1">Uncharacterized protein</fullName>
    </submittedName>
</protein>
<evidence type="ECO:0000313" key="1">
    <source>
        <dbReference type="EMBL" id="KAJ6225909.1"/>
    </source>
</evidence>
<organism evidence="1 2">
    <name type="scientific">Blomia tropicalis</name>
    <name type="common">Mite</name>
    <dbReference type="NCBI Taxonomy" id="40697"/>
    <lineage>
        <taxon>Eukaryota</taxon>
        <taxon>Metazoa</taxon>
        <taxon>Ecdysozoa</taxon>
        <taxon>Arthropoda</taxon>
        <taxon>Chelicerata</taxon>
        <taxon>Arachnida</taxon>
        <taxon>Acari</taxon>
        <taxon>Acariformes</taxon>
        <taxon>Sarcoptiformes</taxon>
        <taxon>Astigmata</taxon>
        <taxon>Glycyphagoidea</taxon>
        <taxon>Echimyopodidae</taxon>
        <taxon>Blomia</taxon>
    </lineage>
</organism>
<proteinExistence type="predicted"/>
<reference evidence="1" key="1">
    <citation type="submission" date="2022-12" db="EMBL/GenBank/DDBJ databases">
        <title>Genome assemblies of Blomia tropicalis.</title>
        <authorList>
            <person name="Cui Y."/>
        </authorList>
    </citation>
    <scope>NUCLEOTIDE SEQUENCE</scope>
    <source>
        <tissue evidence="1">Adult mites</tissue>
    </source>
</reference>
<dbReference type="EMBL" id="JAPWDV010000001">
    <property type="protein sequence ID" value="KAJ6225909.1"/>
    <property type="molecule type" value="Genomic_DNA"/>
</dbReference>